<dbReference type="RefSeq" id="WP_154285996.1">
    <property type="nucleotide sequence ID" value="NZ_WKJI01000001.1"/>
</dbReference>
<gene>
    <name evidence="1" type="ORF">GJJ64_01455</name>
</gene>
<dbReference type="EMBL" id="WKJI01000001">
    <property type="protein sequence ID" value="MRX45846.1"/>
    <property type="molecule type" value="Genomic_DNA"/>
</dbReference>
<dbReference type="PROSITE" id="PS51257">
    <property type="entry name" value="PROKAR_LIPOPROTEIN"/>
    <property type="match status" value="1"/>
</dbReference>
<name>A0A7K0FIP1_9SPHI</name>
<sequence>MKKYIVVIGMVFLFSCKELYNCEEKVCTLVFVSIGVTYKNSANEFVEVEGFKVYNTRTNTYITEDVYKDPVWSKGRYVIISDASLGKLSEKGDKLIVSAKNPVTNTINETEFVISGGNCNCHVEKIAGPDEIILQ</sequence>
<accession>A0A7K0FIP1</accession>
<protein>
    <submittedName>
        <fullName evidence="1">Uncharacterized protein</fullName>
    </submittedName>
</protein>
<dbReference type="Proteomes" id="UP000462931">
    <property type="component" value="Unassembled WGS sequence"/>
</dbReference>
<keyword evidence="2" id="KW-1185">Reference proteome</keyword>
<reference evidence="1 2" key="1">
    <citation type="submission" date="2019-11" db="EMBL/GenBank/DDBJ databases">
        <authorList>
            <person name="Cheng Q."/>
            <person name="Yang Z."/>
        </authorList>
    </citation>
    <scope>NUCLEOTIDE SEQUENCE [LARGE SCALE GENOMIC DNA]</scope>
    <source>
        <strain evidence="1 2">HX-22-1</strain>
    </source>
</reference>
<proteinExistence type="predicted"/>
<evidence type="ECO:0000313" key="2">
    <source>
        <dbReference type="Proteomes" id="UP000462931"/>
    </source>
</evidence>
<comment type="caution">
    <text evidence="1">The sequence shown here is derived from an EMBL/GenBank/DDBJ whole genome shotgun (WGS) entry which is preliminary data.</text>
</comment>
<evidence type="ECO:0000313" key="1">
    <source>
        <dbReference type="EMBL" id="MRX45846.1"/>
    </source>
</evidence>
<dbReference type="AlphaFoldDB" id="A0A7K0FIP1"/>
<organism evidence="1 2">
    <name type="scientific">Pedobacter puniceum</name>
    <dbReference type="NCBI Taxonomy" id="2666136"/>
    <lineage>
        <taxon>Bacteria</taxon>
        <taxon>Pseudomonadati</taxon>
        <taxon>Bacteroidota</taxon>
        <taxon>Sphingobacteriia</taxon>
        <taxon>Sphingobacteriales</taxon>
        <taxon>Sphingobacteriaceae</taxon>
        <taxon>Pedobacter</taxon>
    </lineage>
</organism>